<evidence type="ECO:0000313" key="1">
    <source>
        <dbReference type="EMBL" id="CAC5419519.1"/>
    </source>
</evidence>
<proteinExistence type="predicted"/>
<gene>
    <name evidence="1" type="ORF">MCOR_51847</name>
</gene>
<dbReference type="EMBL" id="CACVKT020009034">
    <property type="protein sequence ID" value="CAC5419519.1"/>
    <property type="molecule type" value="Genomic_DNA"/>
</dbReference>
<name>A0A6J8EFQ8_MYTCO</name>
<dbReference type="PANTHER" id="PTHR46601">
    <property type="entry name" value="ULP_PROTEASE DOMAIN-CONTAINING PROTEIN"/>
    <property type="match status" value="1"/>
</dbReference>
<keyword evidence="2" id="KW-1185">Reference proteome</keyword>
<reference evidence="1 2" key="1">
    <citation type="submission" date="2020-06" db="EMBL/GenBank/DDBJ databases">
        <authorList>
            <person name="Li R."/>
            <person name="Bekaert M."/>
        </authorList>
    </citation>
    <scope>NUCLEOTIDE SEQUENCE [LARGE SCALE GENOMIC DNA]</scope>
    <source>
        <strain evidence="2">wild</strain>
    </source>
</reference>
<dbReference type="OrthoDB" id="5983328at2759"/>
<sequence length="368" mass="42743">MVKCRALKRLKDAPPSTPSKKQAILQHYMCVSPTAKQSLKRQSPSLSEKVLENMKGFIHETKQKRNSDARNAMHVISASVSGEKISKGEKSKAARKLGLQPRRLSGGQRIRTSVLRSEKSCYEFTKRKTRSDITSDETKKQAYDFWISPTVSHTSSNKTDVKRSRIGPNEYVSHQIHLLEKTQTEVFLDFKAKYPDFKISQRLFESYKPFFVMPVKQKHRNTCCCRQHIEVRILFKKCMEFRKNLHASNLDLTQENLPVFEHLNDICAETVCDKTALHAQCLNRSCKECGVEKLSFNDNELDTSRNARDIKWDKFEYTEINVKGRKTRTKLMLVSKKTKPGEMFNHFKSLLETFPAHQNRANWQSEQY</sequence>
<dbReference type="AlphaFoldDB" id="A0A6J8EFQ8"/>
<accession>A0A6J8EFQ8</accession>
<dbReference type="PANTHER" id="PTHR46601:SF1">
    <property type="entry name" value="ADF-H DOMAIN-CONTAINING PROTEIN"/>
    <property type="match status" value="1"/>
</dbReference>
<organism evidence="1 2">
    <name type="scientific">Mytilus coruscus</name>
    <name type="common">Sea mussel</name>
    <dbReference type="NCBI Taxonomy" id="42192"/>
    <lineage>
        <taxon>Eukaryota</taxon>
        <taxon>Metazoa</taxon>
        <taxon>Spiralia</taxon>
        <taxon>Lophotrochozoa</taxon>
        <taxon>Mollusca</taxon>
        <taxon>Bivalvia</taxon>
        <taxon>Autobranchia</taxon>
        <taxon>Pteriomorphia</taxon>
        <taxon>Mytilida</taxon>
        <taxon>Mytiloidea</taxon>
        <taxon>Mytilidae</taxon>
        <taxon>Mytilinae</taxon>
        <taxon>Mytilus</taxon>
    </lineage>
</organism>
<dbReference type="Proteomes" id="UP000507470">
    <property type="component" value="Unassembled WGS sequence"/>
</dbReference>
<evidence type="ECO:0000313" key="2">
    <source>
        <dbReference type="Proteomes" id="UP000507470"/>
    </source>
</evidence>
<protein>
    <submittedName>
        <fullName evidence="1">Uncharacterized protein</fullName>
    </submittedName>
</protein>